<evidence type="ECO:0000259" key="1">
    <source>
        <dbReference type="Pfam" id="PF00535"/>
    </source>
</evidence>
<dbReference type="InterPro" id="IPR001173">
    <property type="entry name" value="Glyco_trans_2-like"/>
</dbReference>
<feature type="domain" description="Glycosyltransferase 2-like" evidence="1">
    <location>
        <begin position="29"/>
        <end position="135"/>
    </location>
</feature>
<proteinExistence type="predicted"/>
<dbReference type="CDD" id="cd00761">
    <property type="entry name" value="Glyco_tranf_GTA_type"/>
    <property type="match status" value="1"/>
</dbReference>
<evidence type="ECO:0000313" key="3">
    <source>
        <dbReference type="Proteomes" id="UP000749471"/>
    </source>
</evidence>
<dbReference type="EMBL" id="JAHLPM010000001">
    <property type="protein sequence ID" value="MBU5436819.1"/>
    <property type="molecule type" value="Genomic_DNA"/>
</dbReference>
<organism evidence="2 3">
    <name type="scientific">Tissierella simiarum</name>
    <dbReference type="NCBI Taxonomy" id="2841534"/>
    <lineage>
        <taxon>Bacteria</taxon>
        <taxon>Bacillati</taxon>
        <taxon>Bacillota</taxon>
        <taxon>Tissierellia</taxon>
        <taxon>Tissierellales</taxon>
        <taxon>Tissierellaceae</taxon>
        <taxon>Tissierella</taxon>
    </lineage>
</organism>
<name>A0ABS6E1Z6_9FIRM</name>
<protein>
    <submittedName>
        <fullName evidence="2">Glycosyltransferase family 2 protein</fullName>
    </submittedName>
</protein>
<dbReference type="Pfam" id="PF00535">
    <property type="entry name" value="Glycos_transf_2"/>
    <property type="match status" value="1"/>
</dbReference>
<reference evidence="2 3" key="1">
    <citation type="submission" date="2021-06" db="EMBL/GenBank/DDBJ databases">
        <authorList>
            <person name="Sun Q."/>
            <person name="Li D."/>
        </authorList>
    </citation>
    <scope>NUCLEOTIDE SEQUENCE [LARGE SCALE GENOMIC DNA]</scope>
    <source>
        <strain evidence="2 3">MSJ-40</strain>
    </source>
</reference>
<gene>
    <name evidence="2" type="ORF">KQI42_02295</name>
</gene>
<dbReference type="RefSeq" id="WP_216516295.1">
    <property type="nucleotide sequence ID" value="NZ_JAHLPM010000001.1"/>
</dbReference>
<sequence length="267" mass="31031">MRIEVLISAMNQTNFDLVEKNNIRSDALIINQCDRYDYAEKSFDKYLVKMISTNNRGLSRSRNEALLNATGDVCLLCDDDVTYKDNYVQIIKEAFKKLPDADIIVFNTEKMNCSDLKKRKHIEKIRIAPKHKNYGSVRVAFKLRSFKKNNIWFNVNFGAGSIYSSGEESLMFREANKKGLKIYEYPAFIANVDYSNSTWFEGHNAKFFFNIGAWLSVAYPKSKHLFKYYYPISFNNHCSLTKKEIIHYINQGINSYNNLCGFAETHT</sequence>
<comment type="caution">
    <text evidence="2">The sequence shown here is derived from an EMBL/GenBank/DDBJ whole genome shotgun (WGS) entry which is preliminary data.</text>
</comment>
<evidence type="ECO:0000313" key="2">
    <source>
        <dbReference type="EMBL" id="MBU5436819.1"/>
    </source>
</evidence>
<dbReference type="Proteomes" id="UP000749471">
    <property type="component" value="Unassembled WGS sequence"/>
</dbReference>
<keyword evidence="3" id="KW-1185">Reference proteome</keyword>
<accession>A0ABS6E1Z6</accession>